<evidence type="ECO:0000259" key="8">
    <source>
        <dbReference type="Pfam" id="PF01432"/>
    </source>
</evidence>
<evidence type="ECO:0000256" key="4">
    <source>
        <dbReference type="ARBA" id="ARBA00022801"/>
    </source>
</evidence>
<dbReference type="Gene3D" id="3.40.390.10">
    <property type="entry name" value="Collagenase (Catalytic Domain)"/>
    <property type="match status" value="1"/>
</dbReference>
<evidence type="ECO:0000256" key="3">
    <source>
        <dbReference type="ARBA" id="ARBA00022723"/>
    </source>
</evidence>
<organism evidence="9">
    <name type="scientific">Aceria tosichella</name>
    <name type="common">wheat curl mite</name>
    <dbReference type="NCBI Taxonomy" id="561515"/>
    <lineage>
        <taxon>Eukaryota</taxon>
        <taxon>Metazoa</taxon>
        <taxon>Ecdysozoa</taxon>
        <taxon>Arthropoda</taxon>
        <taxon>Chelicerata</taxon>
        <taxon>Arachnida</taxon>
        <taxon>Acari</taxon>
        <taxon>Acariformes</taxon>
        <taxon>Trombidiformes</taxon>
        <taxon>Prostigmata</taxon>
        <taxon>Eupodina</taxon>
        <taxon>Eriophyoidea</taxon>
        <taxon>Eriophyidae</taxon>
        <taxon>Eriophyinae</taxon>
        <taxon>Aceriini</taxon>
        <taxon>Aceria</taxon>
    </lineage>
</organism>
<dbReference type="InterPro" id="IPR001567">
    <property type="entry name" value="Pept_M3A_M3B_dom"/>
</dbReference>
<protein>
    <submittedName>
        <fullName evidence="9">Oligopeptidase A</fullName>
    </submittedName>
</protein>
<dbReference type="GO" id="GO:0006518">
    <property type="term" value="P:peptide metabolic process"/>
    <property type="evidence" value="ECO:0007669"/>
    <property type="project" value="TreeGrafter"/>
</dbReference>
<keyword evidence="2 7" id="KW-0645">Protease</keyword>
<dbReference type="InterPro" id="IPR024079">
    <property type="entry name" value="MetalloPept_cat_dom_sf"/>
</dbReference>
<gene>
    <name evidence="9" type="primary">prlC_1</name>
    <name evidence="10" type="synonym">prlC_0</name>
    <name evidence="10" type="ORF">g.8330</name>
    <name evidence="9" type="ORF">g.8332</name>
</gene>
<name>A0A6G1SNW5_9ACAR</name>
<feature type="domain" description="Peptidase M3A/M3B catalytic" evidence="8">
    <location>
        <begin position="279"/>
        <end position="679"/>
    </location>
</feature>
<dbReference type="PANTHER" id="PTHR11804">
    <property type="entry name" value="PROTEASE M3 THIMET OLIGOPEPTIDASE-RELATED"/>
    <property type="match status" value="1"/>
</dbReference>
<dbReference type="GO" id="GO:0006508">
    <property type="term" value="P:proteolysis"/>
    <property type="evidence" value="ECO:0007669"/>
    <property type="project" value="UniProtKB-KW"/>
</dbReference>
<evidence type="ECO:0000256" key="6">
    <source>
        <dbReference type="ARBA" id="ARBA00023049"/>
    </source>
</evidence>
<dbReference type="AlphaFoldDB" id="A0A6G1SNW5"/>
<evidence type="ECO:0000256" key="1">
    <source>
        <dbReference type="ARBA" id="ARBA00006040"/>
    </source>
</evidence>
<proteinExistence type="inferred from homology"/>
<dbReference type="Gene3D" id="1.10.1370.10">
    <property type="entry name" value="Neurolysin, domain 3"/>
    <property type="match status" value="1"/>
</dbReference>
<dbReference type="InterPro" id="IPR024077">
    <property type="entry name" value="Neurolysin/TOP_dom2"/>
</dbReference>
<reference evidence="9" key="1">
    <citation type="submission" date="2018-10" db="EMBL/GenBank/DDBJ databases">
        <title>Transcriptome assembly of Aceria tosichella (Wheat curl mite) Type 2.</title>
        <authorList>
            <person name="Scully E.D."/>
            <person name="Geib S.M."/>
            <person name="Palmer N.A."/>
            <person name="Gupta A.K."/>
            <person name="Sarath G."/>
            <person name="Tatineni S."/>
        </authorList>
    </citation>
    <scope>NUCLEOTIDE SEQUENCE</scope>
    <source>
        <strain evidence="9">LincolnNE</strain>
    </source>
</reference>
<dbReference type="SUPFAM" id="SSF55486">
    <property type="entry name" value="Metalloproteases ('zincins'), catalytic domain"/>
    <property type="match status" value="1"/>
</dbReference>
<keyword evidence="6 7" id="KW-0482">Metalloprotease</keyword>
<comment type="cofactor">
    <cofactor evidence="7">
        <name>Zn(2+)</name>
        <dbReference type="ChEBI" id="CHEBI:29105"/>
    </cofactor>
    <text evidence="7">Binds 1 zinc ion.</text>
</comment>
<keyword evidence="3 7" id="KW-0479">Metal-binding</keyword>
<accession>A0A6G1SNW5</accession>
<keyword evidence="5 7" id="KW-0862">Zinc</keyword>
<dbReference type="Pfam" id="PF01432">
    <property type="entry name" value="Peptidase_M3"/>
    <property type="match status" value="1"/>
</dbReference>
<dbReference type="InterPro" id="IPR045090">
    <property type="entry name" value="Pept_M3A_M3B"/>
</dbReference>
<evidence type="ECO:0000256" key="2">
    <source>
        <dbReference type="ARBA" id="ARBA00022670"/>
    </source>
</evidence>
<evidence type="ECO:0000256" key="7">
    <source>
        <dbReference type="RuleBase" id="RU003435"/>
    </source>
</evidence>
<evidence type="ECO:0000256" key="5">
    <source>
        <dbReference type="ARBA" id="ARBA00022833"/>
    </source>
</evidence>
<dbReference type="EMBL" id="GGYP01007319">
    <property type="protein sequence ID" value="MDE52090.1"/>
    <property type="molecule type" value="Transcribed_RNA"/>
</dbReference>
<dbReference type="GO" id="GO:0046872">
    <property type="term" value="F:metal ion binding"/>
    <property type="evidence" value="ECO:0007669"/>
    <property type="project" value="UniProtKB-UniRule"/>
</dbReference>
<sequence>MANSIVRLLSATNARLNLSLKSRYLAGHISYRYIQEFPQTKFDNTSPRDYLLVLPEKLNEVDNETLRLPQIGEPEIDFSKINTEVCFKGLSQALCTFENFVTDVNNQVSPPYNNAGELFKDVEKHLVPLDSAYNILMVMRTINNQDYAHKEIHDLIKRYYDVRGKRFLGSFRDSLRSFSLAKNLTQSDRKMFKLYQVNPRQQSSLRPFDDSSIFHFQKNLQDDFELFNRNLHAANQMFTHTIDDPDILAAVSSDFDDCQELHHRERTPLQITTGTYHKFMQVCPDRFVRQRMWQTFNRRCSPKGPPRYNNEPVIKSIRIWKRKLADLLGHRSHLEYRLEDTMASSRKRVMDCLETINKENSPRLQERLQELTEFALDNKLEDPTNVGLQEYDIDYWSHRYVHDILIGVSETDLKGYFPFTTVMNGIQDYFNKFLSINMKLTKSDKFWSEHVQLIELTRKGQPLGTIIYDPFYRSPTNPYDSIQARIRSRVQGSNHLPARVLSTPFKLDQSSKTAHLAVTDVLGLFWAFSSVIQELLYNYEYYELNTYGALEPDVEDLLPSLCLAHIQSDHRILQSCSSRSGGKPIDSELTNRILKAITFFSPFNTKNELYKAHLDQEIHALLTETKTLAEEIHLKYSPFDYCYDYCTMGEIFIGPRDGVQYSNLWARQLANFCLSHNISPDGRVDEAKMKQFYNSLVDSLYYSSNLNSDDKLTALIGKRFEPSEPIPGVLQSTVGHF</sequence>
<dbReference type="GO" id="GO:0004222">
    <property type="term" value="F:metalloendopeptidase activity"/>
    <property type="evidence" value="ECO:0007669"/>
    <property type="project" value="InterPro"/>
</dbReference>
<dbReference type="PANTHER" id="PTHR11804:SF84">
    <property type="entry name" value="SACCHAROLYSIN"/>
    <property type="match status" value="1"/>
</dbReference>
<evidence type="ECO:0000313" key="10">
    <source>
        <dbReference type="EMBL" id="MDE52090.1"/>
    </source>
</evidence>
<evidence type="ECO:0000313" key="9">
    <source>
        <dbReference type="EMBL" id="MDE51672.1"/>
    </source>
</evidence>
<dbReference type="EMBL" id="GGYP01006901">
    <property type="protein sequence ID" value="MDE51672.1"/>
    <property type="molecule type" value="Transcribed_RNA"/>
</dbReference>
<keyword evidence="4 7" id="KW-0378">Hydrolase</keyword>
<comment type="similarity">
    <text evidence="1 7">Belongs to the peptidase M3 family.</text>
</comment>